<accession>A0A0A0HSN4</accession>
<name>A0A0A0HSN4_9RHOB</name>
<dbReference type="RefSeq" id="WP_052115463.1">
    <property type="nucleotide sequence ID" value="NZ_KN293991.1"/>
</dbReference>
<evidence type="ECO:0000256" key="1">
    <source>
        <dbReference type="SAM" id="SignalP"/>
    </source>
</evidence>
<keyword evidence="1" id="KW-0732">Signal</keyword>
<sequence length="99" mass="10990">MKLSFLRALSLTALCGVAAAASHAETVKVADGRMTYEVFEHAIEHVDLAICPAEFDMDKMFCRMTLADDRAHVFVFAHDAEQPLIAIKSYELDDGLPQF</sequence>
<dbReference type="PATRIC" id="fig|1288298.3.peg.538"/>
<reference evidence="2 3" key="1">
    <citation type="submission" date="2013-01" db="EMBL/GenBank/DDBJ databases">
        <authorList>
            <person name="Fiebig A."/>
            <person name="Goeker M."/>
            <person name="Klenk H.-P.P."/>
        </authorList>
    </citation>
    <scope>NUCLEOTIDE SEQUENCE [LARGE SCALE GENOMIC DNA]</scope>
    <source>
        <strain evidence="2 3">DSM 17069</strain>
    </source>
</reference>
<comment type="caution">
    <text evidence="2">The sequence shown here is derived from an EMBL/GenBank/DDBJ whole genome shotgun (WGS) entry which is preliminary data.</text>
</comment>
<dbReference type="Proteomes" id="UP000030021">
    <property type="component" value="Unassembled WGS sequence"/>
</dbReference>
<feature type="signal peptide" evidence="1">
    <location>
        <begin position="1"/>
        <end position="24"/>
    </location>
</feature>
<dbReference type="HOGENOM" id="CLU_2318373_0_0_5"/>
<proteinExistence type="predicted"/>
<feature type="chain" id="PRO_5001970278" evidence="1">
    <location>
        <begin position="25"/>
        <end position="99"/>
    </location>
</feature>
<dbReference type="EMBL" id="AONH01000001">
    <property type="protein sequence ID" value="KGM89941.1"/>
    <property type="molecule type" value="Genomic_DNA"/>
</dbReference>
<gene>
    <name evidence="2" type="ORF">rosmuc_00539</name>
</gene>
<organism evidence="2 3">
    <name type="scientific">Roseovarius mucosus DSM 17069</name>
    <dbReference type="NCBI Taxonomy" id="1288298"/>
    <lineage>
        <taxon>Bacteria</taxon>
        <taxon>Pseudomonadati</taxon>
        <taxon>Pseudomonadota</taxon>
        <taxon>Alphaproteobacteria</taxon>
        <taxon>Rhodobacterales</taxon>
        <taxon>Roseobacteraceae</taxon>
        <taxon>Roseovarius</taxon>
    </lineage>
</organism>
<dbReference type="eggNOG" id="ENOG5033E6Q">
    <property type="taxonomic scope" value="Bacteria"/>
</dbReference>
<protein>
    <submittedName>
        <fullName evidence="2">Uncharacterized protein</fullName>
    </submittedName>
</protein>
<evidence type="ECO:0000313" key="2">
    <source>
        <dbReference type="EMBL" id="KGM89941.1"/>
    </source>
</evidence>
<evidence type="ECO:0000313" key="3">
    <source>
        <dbReference type="Proteomes" id="UP000030021"/>
    </source>
</evidence>
<dbReference type="AlphaFoldDB" id="A0A0A0HSN4"/>